<reference evidence="1" key="1">
    <citation type="journal article" date="2018" name="Nat. Genet.">
        <title>Extensive intraspecific gene order and gene structural variations between Mo17 and other maize genomes.</title>
        <authorList>
            <person name="Sun S."/>
            <person name="Zhou Y."/>
            <person name="Chen J."/>
            <person name="Shi J."/>
            <person name="Zhao H."/>
            <person name="Zhao H."/>
            <person name="Song W."/>
            <person name="Zhang M."/>
            <person name="Cui Y."/>
            <person name="Dong X."/>
            <person name="Liu H."/>
            <person name="Ma X."/>
            <person name="Jiao Y."/>
            <person name="Wang B."/>
            <person name="Wei X."/>
            <person name="Stein J.C."/>
            <person name="Glaubitz J.C."/>
            <person name="Lu F."/>
            <person name="Yu G."/>
            <person name="Liang C."/>
            <person name="Fengler K."/>
            <person name="Li B."/>
            <person name="Rafalski A."/>
            <person name="Schnable P.S."/>
            <person name="Ware D.H."/>
            <person name="Buckler E.S."/>
            <person name="Lai J."/>
        </authorList>
    </citation>
    <scope>NUCLEOTIDE SEQUENCE [LARGE SCALE GENOMIC DNA]</scope>
    <source>
        <tissue evidence="1">Seedling</tissue>
    </source>
</reference>
<organism evidence="1">
    <name type="scientific">Zea mays</name>
    <name type="common">Maize</name>
    <dbReference type="NCBI Taxonomy" id="4577"/>
    <lineage>
        <taxon>Eukaryota</taxon>
        <taxon>Viridiplantae</taxon>
        <taxon>Streptophyta</taxon>
        <taxon>Embryophyta</taxon>
        <taxon>Tracheophyta</taxon>
        <taxon>Spermatophyta</taxon>
        <taxon>Magnoliopsida</taxon>
        <taxon>Liliopsida</taxon>
        <taxon>Poales</taxon>
        <taxon>Poaceae</taxon>
        <taxon>PACMAD clade</taxon>
        <taxon>Panicoideae</taxon>
        <taxon>Andropogonodae</taxon>
        <taxon>Andropogoneae</taxon>
        <taxon>Tripsacinae</taxon>
        <taxon>Zea</taxon>
    </lineage>
</organism>
<accession>A0A3L6EDK8</accession>
<name>A0A3L6EDK8_MAIZE</name>
<sequence>MDEVLTFKRLNVVLNNIGKIPIYHNFRQYHEVKIPKQRLVAYQNFTHEPDWTQKQLID</sequence>
<proteinExistence type="predicted"/>
<dbReference type="EMBL" id="NCVQ01000007">
    <property type="protein sequence ID" value="PWZ18865.1"/>
    <property type="molecule type" value="Genomic_DNA"/>
</dbReference>
<dbReference type="Proteomes" id="UP000251960">
    <property type="component" value="Chromosome 6"/>
</dbReference>
<dbReference type="AlphaFoldDB" id="A0A3L6EDK8"/>
<evidence type="ECO:0000313" key="1">
    <source>
        <dbReference type="EMBL" id="PWZ18865.1"/>
    </source>
</evidence>
<comment type="caution">
    <text evidence="1">The sequence shown here is derived from an EMBL/GenBank/DDBJ whole genome shotgun (WGS) entry which is preliminary data.</text>
</comment>
<gene>
    <name evidence="1" type="ORF">Zm00014a_040950</name>
</gene>
<protein>
    <submittedName>
        <fullName evidence="1">Uncharacterized protein</fullName>
    </submittedName>
</protein>